<keyword evidence="9" id="KW-0479">Metal-binding</keyword>
<dbReference type="Gene3D" id="3.10.580.10">
    <property type="entry name" value="CBS-domain"/>
    <property type="match status" value="1"/>
</dbReference>
<evidence type="ECO:0000259" key="10">
    <source>
        <dbReference type="PROSITE" id="PS51371"/>
    </source>
</evidence>
<keyword evidence="9" id="KW-1003">Cell membrane</keyword>
<accession>W0DH91</accession>
<dbReference type="InterPro" id="IPR036739">
    <property type="entry name" value="SLC41_membr_dom_sf"/>
</dbReference>
<keyword evidence="8" id="KW-0129">CBS domain</keyword>
<dbReference type="PANTHER" id="PTHR43773:SF1">
    <property type="entry name" value="MAGNESIUM TRANSPORTER MGTE"/>
    <property type="match status" value="1"/>
</dbReference>
<dbReference type="InterPro" id="IPR038076">
    <property type="entry name" value="MgtE_N_sf"/>
</dbReference>
<evidence type="ECO:0000256" key="8">
    <source>
        <dbReference type="PROSITE-ProRule" id="PRU00703"/>
    </source>
</evidence>
<feature type="transmembrane region" description="Helical" evidence="9">
    <location>
        <begin position="393"/>
        <end position="415"/>
    </location>
</feature>
<dbReference type="PROSITE" id="PS51371">
    <property type="entry name" value="CBS"/>
    <property type="match status" value="2"/>
</dbReference>
<dbReference type="SMART" id="SM00116">
    <property type="entry name" value="CBS"/>
    <property type="match status" value="2"/>
</dbReference>
<dbReference type="CDD" id="cd04606">
    <property type="entry name" value="CBS_pair_Mg_transporter"/>
    <property type="match status" value="1"/>
</dbReference>
<dbReference type="Pfam" id="PF03448">
    <property type="entry name" value="MgtE_N"/>
    <property type="match status" value="1"/>
</dbReference>
<evidence type="ECO:0000256" key="6">
    <source>
        <dbReference type="ARBA" id="ARBA00022989"/>
    </source>
</evidence>
<dbReference type="Pfam" id="PF01769">
    <property type="entry name" value="MgtE"/>
    <property type="match status" value="1"/>
</dbReference>
<feature type="domain" description="CBS" evidence="10">
    <location>
        <begin position="205"/>
        <end position="261"/>
    </location>
</feature>
<dbReference type="NCBIfam" id="TIGR00400">
    <property type="entry name" value="mgtE"/>
    <property type="match status" value="1"/>
</dbReference>
<evidence type="ECO:0000256" key="7">
    <source>
        <dbReference type="ARBA" id="ARBA00023136"/>
    </source>
</evidence>
<reference evidence="11 12" key="1">
    <citation type="submission" date="2013-12" db="EMBL/GenBank/DDBJ databases">
        <authorList>
            <consortium name="DOE Joint Genome Institute"/>
            <person name="Muyzer G."/>
            <person name="Huntemann M."/>
            <person name="Han J."/>
            <person name="Chen A."/>
            <person name="Kyrpides N."/>
            <person name="Mavromatis K."/>
            <person name="Markowitz V."/>
            <person name="Palaniappan K."/>
            <person name="Ivanova N."/>
            <person name="Schaumberg A."/>
            <person name="Pati A."/>
            <person name="Liolios K."/>
            <person name="Nordberg H.P."/>
            <person name="Cantor M.N."/>
            <person name="Hua S.X."/>
            <person name="Woyke T."/>
        </authorList>
    </citation>
    <scope>NUCLEOTIDE SEQUENCE [LARGE SCALE GENOMIC DNA]</scope>
    <source>
        <strain evidence="11 12">ARh 1</strain>
    </source>
</reference>
<gene>
    <name evidence="11" type="ORF">THITH_05310</name>
</gene>
<dbReference type="InterPro" id="IPR000644">
    <property type="entry name" value="CBS_dom"/>
</dbReference>
<dbReference type="SUPFAM" id="SSF158791">
    <property type="entry name" value="MgtE N-terminal domain-like"/>
    <property type="match status" value="1"/>
</dbReference>
<evidence type="ECO:0000313" key="12">
    <source>
        <dbReference type="Proteomes" id="UP000005289"/>
    </source>
</evidence>
<dbReference type="PANTHER" id="PTHR43773">
    <property type="entry name" value="MAGNESIUM TRANSPORTER MGTE"/>
    <property type="match status" value="1"/>
</dbReference>
<evidence type="ECO:0000256" key="2">
    <source>
        <dbReference type="ARBA" id="ARBA00009749"/>
    </source>
</evidence>
<dbReference type="Gene3D" id="1.10.357.20">
    <property type="entry name" value="SLC41 divalent cation transporters, integral membrane domain"/>
    <property type="match status" value="1"/>
</dbReference>
<dbReference type="InterPro" id="IPR006668">
    <property type="entry name" value="Mg_transptr_MgtE_intracell_dom"/>
</dbReference>
<dbReference type="SMART" id="SM00924">
    <property type="entry name" value="MgtE_N"/>
    <property type="match status" value="1"/>
</dbReference>
<dbReference type="GO" id="GO:0005886">
    <property type="term" value="C:plasma membrane"/>
    <property type="evidence" value="ECO:0007669"/>
    <property type="project" value="UniProtKB-SubCell"/>
</dbReference>
<comment type="similarity">
    <text evidence="2 9">Belongs to the SLC41A transporter family.</text>
</comment>
<comment type="function">
    <text evidence="9">Acts as a magnesium transporter.</text>
</comment>
<protein>
    <recommendedName>
        <fullName evidence="9">Magnesium transporter MgtE</fullName>
    </recommendedName>
</protein>
<feature type="transmembrane region" description="Helical" evidence="9">
    <location>
        <begin position="363"/>
        <end position="381"/>
    </location>
</feature>
<feature type="transmembrane region" description="Helical" evidence="9">
    <location>
        <begin position="315"/>
        <end position="342"/>
    </location>
</feature>
<dbReference type="AlphaFoldDB" id="W0DH91"/>
<evidence type="ECO:0000256" key="9">
    <source>
        <dbReference type="RuleBase" id="RU362011"/>
    </source>
</evidence>
<evidence type="ECO:0000256" key="3">
    <source>
        <dbReference type="ARBA" id="ARBA00022448"/>
    </source>
</evidence>
<evidence type="ECO:0000256" key="1">
    <source>
        <dbReference type="ARBA" id="ARBA00004141"/>
    </source>
</evidence>
<dbReference type="InterPro" id="IPR046342">
    <property type="entry name" value="CBS_dom_sf"/>
</dbReference>
<comment type="subcellular location">
    <subcellularLocation>
        <location evidence="9">Cell membrane</location>
        <topology evidence="9">Multi-pass membrane protein</topology>
    </subcellularLocation>
    <subcellularLocation>
        <location evidence="1">Membrane</location>
        <topology evidence="1">Multi-pass membrane protein</topology>
    </subcellularLocation>
</comment>
<evidence type="ECO:0000256" key="4">
    <source>
        <dbReference type="ARBA" id="ARBA00022692"/>
    </source>
</evidence>
<organism evidence="11 12">
    <name type="scientific">Thioalkalivibrio paradoxus ARh 1</name>
    <dbReference type="NCBI Taxonomy" id="713585"/>
    <lineage>
        <taxon>Bacteria</taxon>
        <taxon>Pseudomonadati</taxon>
        <taxon>Pseudomonadota</taxon>
        <taxon>Gammaproteobacteria</taxon>
        <taxon>Chromatiales</taxon>
        <taxon>Ectothiorhodospiraceae</taxon>
        <taxon>Thioalkalivibrio</taxon>
    </lineage>
</organism>
<dbReference type="Gene3D" id="1.25.60.10">
    <property type="entry name" value="MgtE N-terminal domain-like"/>
    <property type="match status" value="1"/>
</dbReference>
<keyword evidence="3 9" id="KW-0813">Transport</keyword>
<keyword evidence="6 9" id="KW-1133">Transmembrane helix</keyword>
<keyword evidence="4 9" id="KW-0812">Transmembrane</keyword>
<keyword evidence="12" id="KW-1185">Reference proteome</keyword>
<keyword evidence="7 9" id="KW-0472">Membrane</keyword>
<keyword evidence="5 9" id="KW-0460">Magnesium</keyword>
<dbReference type="Pfam" id="PF00571">
    <property type="entry name" value="CBS"/>
    <property type="match status" value="2"/>
</dbReference>
<dbReference type="KEGG" id="tti:THITH_05310"/>
<dbReference type="SUPFAM" id="SSF54631">
    <property type="entry name" value="CBS-domain pair"/>
    <property type="match status" value="1"/>
</dbReference>
<sequence length="453" mass="49495">MNAIIEEGPTLADHLRTALEHGEIDQLSELIDAHPAQDIAQALGELPRQHWHALFERLNHERTAEIYAHLPTEHQTVLLEQLDPAEATRLIGELSYDDAAAVLEELEDDHVEAILEALPDDDQQVLTSLLAYPEESAGRIMTPEFATVRPEWTVAEALDHLREHSEIAETVNTIFAVSPEGQLLGWVRLKELLLSRPSLTVGSRIHTDIVSVEAHEDQEEAARRISHYDLDVLPVVDERGVILGIITVDDVLDVIREETTEDFHRMAAVGDLTLSLRDASMRLLYRKRVGWLLILVLVNILSGTAIAFFEASIEAVVALVFFLPMVIATGGNAGAQASTLIVRALATGDVQTRDWLRLGAKEVSVATGLGLAMAASIWLGGNWLGNLEVANAVAIAMFLVVVFGSLFGMTLPFVLTRLRLDPATASAPLITSVVDVLGIIIYFGVATAILQLN</sequence>
<dbReference type="HOGENOM" id="CLU_037408_2_2_6"/>
<proteinExistence type="inferred from homology"/>
<dbReference type="SUPFAM" id="SSF161093">
    <property type="entry name" value="MgtE membrane domain-like"/>
    <property type="match status" value="1"/>
</dbReference>
<name>W0DH91_9GAMM</name>
<evidence type="ECO:0000313" key="11">
    <source>
        <dbReference type="EMBL" id="AHE97771.1"/>
    </source>
</evidence>
<comment type="subunit">
    <text evidence="9">Homodimer.</text>
</comment>
<feature type="transmembrane region" description="Helical" evidence="9">
    <location>
        <begin position="289"/>
        <end position="309"/>
    </location>
</feature>
<feature type="domain" description="CBS" evidence="10">
    <location>
        <begin position="141"/>
        <end position="203"/>
    </location>
</feature>
<evidence type="ECO:0000256" key="5">
    <source>
        <dbReference type="ARBA" id="ARBA00022842"/>
    </source>
</evidence>
<dbReference type="GO" id="GO:0015095">
    <property type="term" value="F:magnesium ion transmembrane transporter activity"/>
    <property type="evidence" value="ECO:0007669"/>
    <property type="project" value="UniProtKB-UniRule"/>
</dbReference>
<dbReference type="InterPro" id="IPR006667">
    <property type="entry name" value="SLC41_membr_dom"/>
</dbReference>
<dbReference type="InterPro" id="IPR006669">
    <property type="entry name" value="MgtE_transporter"/>
</dbReference>
<dbReference type="RefSeq" id="WP_006748776.1">
    <property type="nucleotide sequence ID" value="NZ_CP007029.1"/>
</dbReference>
<dbReference type="OrthoDB" id="9790355at2"/>
<dbReference type="EMBL" id="CP007029">
    <property type="protein sequence ID" value="AHE97771.1"/>
    <property type="molecule type" value="Genomic_DNA"/>
</dbReference>
<dbReference type="GO" id="GO:0046872">
    <property type="term" value="F:metal ion binding"/>
    <property type="evidence" value="ECO:0007669"/>
    <property type="project" value="UniProtKB-KW"/>
</dbReference>
<feature type="transmembrane region" description="Helical" evidence="9">
    <location>
        <begin position="427"/>
        <end position="450"/>
    </location>
</feature>
<dbReference type="Proteomes" id="UP000005289">
    <property type="component" value="Chromosome"/>
</dbReference>